<reference evidence="2" key="1">
    <citation type="submission" date="2022-03" db="EMBL/GenBank/DDBJ databases">
        <authorList>
            <person name="Alioto T."/>
            <person name="Alioto T."/>
            <person name="Gomez Garrido J."/>
        </authorList>
    </citation>
    <scope>NUCLEOTIDE SEQUENCE</scope>
</reference>
<feature type="region of interest" description="Disordered" evidence="1">
    <location>
        <begin position="45"/>
        <end position="87"/>
    </location>
</feature>
<keyword evidence="3" id="KW-1185">Reference proteome</keyword>
<evidence type="ECO:0000313" key="3">
    <source>
        <dbReference type="Proteomes" id="UP001295444"/>
    </source>
</evidence>
<gene>
    <name evidence="2" type="ORF">PECUL_23A033059</name>
</gene>
<sequence length="170" mass="18859">MRPVSFYVLPSPPISLSSSYIPALLQFDAKINDTVKDNSLYTEHVEGCGESEEENGRAHKRPSTPETDSSVSSDISLNDSGNGPQHPLAVEQIDLTVDDDQLAMTEDQIFCEYCFKATEPFPTAEQLASHPMHKQCPKEPLTCLQDHLADSCCLYSIHNPVTVGRFCVWN</sequence>
<proteinExistence type="predicted"/>
<accession>A0AAD1VLG9</accession>
<dbReference type="Proteomes" id="UP001295444">
    <property type="component" value="Chromosome 01"/>
</dbReference>
<dbReference type="AlphaFoldDB" id="A0AAD1VLG9"/>
<feature type="compositionally biased region" description="Low complexity" evidence="1">
    <location>
        <begin position="68"/>
        <end position="80"/>
    </location>
</feature>
<evidence type="ECO:0000256" key="1">
    <source>
        <dbReference type="SAM" id="MobiDB-lite"/>
    </source>
</evidence>
<evidence type="ECO:0000313" key="2">
    <source>
        <dbReference type="EMBL" id="CAH2224043.1"/>
    </source>
</evidence>
<dbReference type="EMBL" id="OW240912">
    <property type="protein sequence ID" value="CAH2224043.1"/>
    <property type="molecule type" value="Genomic_DNA"/>
</dbReference>
<name>A0AAD1VLG9_PELCU</name>
<protein>
    <submittedName>
        <fullName evidence="2">Uncharacterized protein</fullName>
    </submittedName>
</protein>
<organism evidence="2 3">
    <name type="scientific">Pelobates cultripes</name>
    <name type="common">Western spadefoot toad</name>
    <dbReference type="NCBI Taxonomy" id="61616"/>
    <lineage>
        <taxon>Eukaryota</taxon>
        <taxon>Metazoa</taxon>
        <taxon>Chordata</taxon>
        <taxon>Craniata</taxon>
        <taxon>Vertebrata</taxon>
        <taxon>Euteleostomi</taxon>
        <taxon>Amphibia</taxon>
        <taxon>Batrachia</taxon>
        <taxon>Anura</taxon>
        <taxon>Pelobatoidea</taxon>
        <taxon>Pelobatidae</taxon>
        <taxon>Pelobates</taxon>
    </lineage>
</organism>